<keyword evidence="4 6" id="KW-1133">Transmembrane helix</keyword>
<feature type="transmembrane region" description="Helical" evidence="6">
    <location>
        <begin position="95"/>
        <end position="116"/>
    </location>
</feature>
<evidence type="ECO:0000256" key="1">
    <source>
        <dbReference type="ARBA" id="ARBA00004651"/>
    </source>
</evidence>
<dbReference type="Proteomes" id="UP000659630">
    <property type="component" value="Unassembled WGS sequence"/>
</dbReference>
<feature type="transmembrane region" description="Helical" evidence="6">
    <location>
        <begin position="12"/>
        <end position="35"/>
    </location>
</feature>
<accession>A0A923I8D9</accession>
<feature type="transmembrane region" description="Helical" evidence="6">
    <location>
        <begin position="154"/>
        <end position="171"/>
    </location>
</feature>
<dbReference type="EMBL" id="JACONZ010000002">
    <property type="protein sequence ID" value="MBC5581009.1"/>
    <property type="molecule type" value="Genomic_DNA"/>
</dbReference>
<evidence type="ECO:0000256" key="3">
    <source>
        <dbReference type="ARBA" id="ARBA00022692"/>
    </source>
</evidence>
<dbReference type="GO" id="GO:0022857">
    <property type="term" value="F:transmembrane transporter activity"/>
    <property type="evidence" value="ECO:0007669"/>
    <property type="project" value="InterPro"/>
</dbReference>
<keyword evidence="3 6" id="KW-0812">Transmembrane</keyword>
<dbReference type="GO" id="GO:0005886">
    <property type="term" value="C:plasma membrane"/>
    <property type="evidence" value="ECO:0007669"/>
    <property type="project" value="UniProtKB-SubCell"/>
</dbReference>
<evidence type="ECO:0000256" key="4">
    <source>
        <dbReference type="ARBA" id="ARBA00022989"/>
    </source>
</evidence>
<evidence type="ECO:0000256" key="5">
    <source>
        <dbReference type="ARBA" id="ARBA00023136"/>
    </source>
</evidence>
<reference evidence="7" key="1">
    <citation type="submission" date="2020-08" db="EMBL/GenBank/DDBJ databases">
        <title>Genome public.</title>
        <authorList>
            <person name="Liu C."/>
            <person name="Sun Q."/>
        </authorList>
    </citation>
    <scope>NUCLEOTIDE SEQUENCE</scope>
    <source>
        <strain evidence="7">BX8</strain>
    </source>
</reference>
<organism evidence="7 8">
    <name type="scientific">Anaerofilum hominis</name>
    <dbReference type="NCBI Taxonomy" id="2763016"/>
    <lineage>
        <taxon>Bacteria</taxon>
        <taxon>Bacillati</taxon>
        <taxon>Bacillota</taxon>
        <taxon>Clostridia</taxon>
        <taxon>Eubacteriales</taxon>
        <taxon>Oscillospiraceae</taxon>
        <taxon>Anaerofilum</taxon>
    </lineage>
</organism>
<evidence type="ECO:0000313" key="7">
    <source>
        <dbReference type="EMBL" id="MBC5581009.1"/>
    </source>
</evidence>
<evidence type="ECO:0000313" key="8">
    <source>
        <dbReference type="Proteomes" id="UP000659630"/>
    </source>
</evidence>
<dbReference type="Pfam" id="PF02653">
    <property type="entry name" value="BPD_transp_2"/>
    <property type="match status" value="1"/>
</dbReference>
<feature type="transmembrane region" description="Helical" evidence="6">
    <location>
        <begin position="201"/>
        <end position="222"/>
    </location>
</feature>
<keyword evidence="5 6" id="KW-0472">Membrane</keyword>
<name>A0A923I8D9_9FIRM</name>
<proteinExistence type="predicted"/>
<dbReference type="AlphaFoldDB" id="A0A923I8D9"/>
<evidence type="ECO:0000256" key="6">
    <source>
        <dbReference type="SAM" id="Phobius"/>
    </source>
</evidence>
<keyword evidence="8" id="KW-1185">Reference proteome</keyword>
<sequence>MNDLMTFVLSPAFANAIIRMSTPLIFVSMAAVLGAKANILCIAYEGMMLFAALGGVIGSALSQNLLVGMLCGVLAGSLIAGLFAYFVLVLKTKDMLVGLALNTLGSGGTIFALYVMSGQKASSISLNSLQFPVIHIPFIEDIPVLGGIISGHNLLTYLAYLSVILVYLLLYKTPLGLRIRSVGESPDAAESVGTNVVKTRVIALMIGGVLASFGGMFMSMGYTPYFTRDMMNGRGYNAIAAQNLGAGHPILTLLCSILFGAADAFGIALQTSRLPPQLASMVPYITTLVGLIIIGQARRKQEKKRALALGARELAAEQESASQGVKG</sequence>
<gene>
    <name evidence="7" type="ORF">H8S23_05780</name>
</gene>
<dbReference type="PANTHER" id="PTHR43370:SF2">
    <property type="entry name" value="ABC TRANSPORTER PERMEASE PROTEIN"/>
    <property type="match status" value="1"/>
</dbReference>
<feature type="transmembrane region" description="Helical" evidence="6">
    <location>
        <begin position="67"/>
        <end position="88"/>
    </location>
</feature>
<dbReference type="RefSeq" id="WP_186887384.1">
    <property type="nucleotide sequence ID" value="NZ_JACONZ010000002.1"/>
</dbReference>
<keyword evidence="2" id="KW-1003">Cell membrane</keyword>
<comment type="subcellular location">
    <subcellularLocation>
        <location evidence="1">Cell membrane</location>
        <topology evidence="1">Multi-pass membrane protein</topology>
    </subcellularLocation>
</comment>
<dbReference type="CDD" id="cd06580">
    <property type="entry name" value="TM_PBP1_transp_TpRbsC_like"/>
    <property type="match status" value="1"/>
</dbReference>
<feature type="transmembrane region" description="Helical" evidence="6">
    <location>
        <begin position="278"/>
        <end position="295"/>
    </location>
</feature>
<dbReference type="InterPro" id="IPR001851">
    <property type="entry name" value="ABC_transp_permease"/>
</dbReference>
<comment type="caution">
    <text evidence="7">The sequence shown here is derived from an EMBL/GenBank/DDBJ whole genome shotgun (WGS) entry which is preliminary data.</text>
</comment>
<feature type="transmembrane region" description="Helical" evidence="6">
    <location>
        <begin position="42"/>
        <end position="61"/>
    </location>
</feature>
<evidence type="ECO:0000256" key="2">
    <source>
        <dbReference type="ARBA" id="ARBA00022475"/>
    </source>
</evidence>
<dbReference type="PANTHER" id="PTHR43370">
    <property type="entry name" value="SUGAR ABC TRANSPORTER INTEGRAL MEMBRANE PROTEIN-RELATED"/>
    <property type="match status" value="1"/>
</dbReference>
<protein>
    <submittedName>
        <fullName evidence="7">ABC transporter permease</fullName>
    </submittedName>
</protein>